<proteinExistence type="predicted"/>
<name>A0A645EGL1_9ZZZZ</name>
<evidence type="ECO:0000313" key="1">
    <source>
        <dbReference type="EMBL" id="MPN00279.1"/>
    </source>
</evidence>
<gene>
    <name evidence="1" type="ORF">SDC9_147473</name>
</gene>
<dbReference type="AlphaFoldDB" id="A0A645EGL1"/>
<reference evidence="1" key="1">
    <citation type="submission" date="2019-08" db="EMBL/GenBank/DDBJ databases">
        <authorList>
            <person name="Kucharzyk K."/>
            <person name="Murdoch R.W."/>
            <person name="Higgins S."/>
            <person name="Loffler F."/>
        </authorList>
    </citation>
    <scope>NUCLEOTIDE SEQUENCE</scope>
</reference>
<comment type="caution">
    <text evidence="1">The sequence shown here is derived from an EMBL/GenBank/DDBJ whole genome shotgun (WGS) entry which is preliminary data.</text>
</comment>
<dbReference type="EMBL" id="VSSQ01046306">
    <property type="protein sequence ID" value="MPN00279.1"/>
    <property type="molecule type" value="Genomic_DNA"/>
</dbReference>
<protein>
    <submittedName>
        <fullName evidence="1">Uncharacterized protein</fullName>
    </submittedName>
</protein>
<organism evidence="1">
    <name type="scientific">bioreactor metagenome</name>
    <dbReference type="NCBI Taxonomy" id="1076179"/>
    <lineage>
        <taxon>unclassified sequences</taxon>
        <taxon>metagenomes</taxon>
        <taxon>ecological metagenomes</taxon>
    </lineage>
</organism>
<sequence length="150" mass="17904">MDPYFVLCRRFTLRSSNGYFCRYVQTVRIIQYRNSPLYQLALPSLGHQALLEPLRRYPENQTVVDYIHAATDRCGIRRYRLYPARSFLPAGVTRFLLADGFQLRHTRYRCRWLLYARTGRITAIVLRRHTQHVLSPGIHYRTRIINYPGR</sequence>
<accession>A0A645EGL1</accession>